<evidence type="ECO:0000256" key="4">
    <source>
        <dbReference type="ARBA" id="ARBA00022692"/>
    </source>
</evidence>
<reference evidence="8" key="1">
    <citation type="submission" date="2020-08" db="EMBL/GenBank/DDBJ databases">
        <title>Sequencing the genomes of 1000 actinobacteria strains.</title>
        <authorList>
            <person name="Klenk H.-P."/>
        </authorList>
    </citation>
    <scope>NUCLEOTIDE SEQUENCE [LARGE SCALE GENOMIC DNA]</scope>
    <source>
        <strain evidence="8">DSM 27064</strain>
    </source>
</reference>
<accession>A0A840DFG4</accession>
<evidence type="ECO:0000256" key="5">
    <source>
        <dbReference type="ARBA" id="ARBA00022989"/>
    </source>
</evidence>
<evidence type="ECO:0000256" key="3">
    <source>
        <dbReference type="ARBA" id="ARBA00022475"/>
    </source>
</evidence>
<protein>
    <submittedName>
        <fullName evidence="8">Putative integral membrane protein (TIGR00698 family)</fullName>
    </submittedName>
</protein>
<evidence type="ECO:0000256" key="2">
    <source>
        <dbReference type="ARBA" id="ARBA00007977"/>
    </source>
</evidence>
<dbReference type="PANTHER" id="PTHR30106:SF2">
    <property type="entry name" value="UPF0324 INNER MEMBRANE PROTEIN YEIH"/>
    <property type="match status" value="1"/>
</dbReference>
<evidence type="ECO:0000256" key="1">
    <source>
        <dbReference type="ARBA" id="ARBA00004651"/>
    </source>
</evidence>
<dbReference type="InterPro" id="IPR018383">
    <property type="entry name" value="UPF0324_pro"/>
</dbReference>
<feature type="transmembrane region" description="Helical" evidence="7">
    <location>
        <begin position="157"/>
        <end position="176"/>
    </location>
</feature>
<dbReference type="Proteomes" id="UP000571183">
    <property type="component" value="Unassembled WGS sequence"/>
</dbReference>
<feature type="transmembrane region" description="Helical" evidence="7">
    <location>
        <begin position="32"/>
        <end position="49"/>
    </location>
</feature>
<dbReference type="AlphaFoldDB" id="A0A840DFG4"/>
<feature type="transmembrane region" description="Helical" evidence="7">
    <location>
        <begin position="310"/>
        <end position="333"/>
    </location>
</feature>
<dbReference type="GO" id="GO:0005886">
    <property type="term" value="C:plasma membrane"/>
    <property type="evidence" value="ECO:0007669"/>
    <property type="project" value="UniProtKB-SubCell"/>
</dbReference>
<comment type="caution">
    <text evidence="8">The sequence shown here is derived from an EMBL/GenBank/DDBJ whole genome shotgun (WGS) entry which is preliminary data.</text>
</comment>
<sequence length="334" mass="34327">MLSRFLPGVLLCLAGGAGAVLAVKILPAWHPTFAAVSPLLLAILLGVLVGNTVKLPASAQPGLQFSAKKVLRFGIVLLGLQISVAQILDLGWAPALLALLAVVSGFTCALLLGAALGLSLPQRLLIGAGFGICGAAAVAAVDGVLDDDKEEHETATALGLVVLFGTLMIFLLPLAARLAGLSDWETGVWAGASVHEVAQVVAIGGSLSAAALSAAVVVKLSRVLLLAPVMATISVWRRHNNAKSGGKLPPIMPLFVFLFIVMVAVRSLAPLPAELLAAVNLVQTVLLAVAMFALGLGVRFSVFKRGSWRPFVVALVTTLVIAVVTYGGLVLLID</sequence>
<keyword evidence="3" id="KW-1003">Cell membrane</keyword>
<evidence type="ECO:0000256" key="7">
    <source>
        <dbReference type="SAM" id="Phobius"/>
    </source>
</evidence>
<organism evidence="8 9">
    <name type="scientific">Canibacter oris</name>
    <dbReference type="NCBI Taxonomy" id="1365628"/>
    <lineage>
        <taxon>Bacteria</taxon>
        <taxon>Bacillati</taxon>
        <taxon>Actinomycetota</taxon>
        <taxon>Actinomycetes</taxon>
        <taxon>Micrococcales</taxon>
        <taxon>Microbacteriaceae</taxon>
        <taxon>Canibacter</taxon>
    </lineage>
</organism>
<feature type="transmembrane region" description="Helical" evidence="7">
    <location>
        <begin position="248"/>
        <end position="269"/>
    </location>
</feature>
<evidence type="ECO:0000256" key="6">
    <source>
        <dbReference type="ARBA" id="ARBA00023136"/>
    </source>
</evidence>
<dbReference type="RefSeq" id="WP_183304516.1">
    <property type="nucleotide sequence ID" value="NZ_JACIFD010000006.1"/>
</dbReference>
<keyword evidence="4 7" id="KW-0812">Transmembrane</keyword>
<proteinExistence type="inferred from homology"/>
<evidence type="ECO:0000313" key="8">
    <source>
        <dbReference type="EMBL" id="MBB4071440.1"/>
    </source>
</evidence>
<evidence type="ECO:0000313" key="9">
    <source>
        <dbReference type="Proteomes" id="UP000571183"/>
    </source>
</evidence>
<dbReference type="EMBL" id="JACIFD010000006">
    <property type="protein sequence ID" value="MBB4071440.1"/>
    <property type="molecule type" value="Genomic_DNA"/>
</dbReference>
<feature type="transmembrane region" description="Helical" evidence="7">
    <location>
        <begin position="124"/>
        <end position="145"/>
    </location>
</feature>
<feature type="transmembrane region" description="Helical" evidence="7">
    <location>
        <begin position="94"/>
        <end position="117"/>
    </location>
</feature>
<gene>
    <name evidence="8" type="ORF">F5897_000744</name>
</gene>
<comment type="subcellular location">
    <subcellularLocation>
        <location evidence="1">Cell membrane</location>
        <topology evidence="1">Multi-pass membrane protein</topology>
    </subcellularLocation>
</comment>
<comment type="similarity">
    <text evidence="2">Belongs to the UPF0324 family.</text>
</comment>
<dbReference type="PANTHER" id="PTHR30106">
    <property type="entry name" value="INNER MEMBRANE PROTEIN YEIH-RELATED"/>
    <property type="match status" value="1"/>
</dbReference>
<keyword evidence="5 7" id="KW-1133">Transmembrane helix</keyword>
<dbReference type="Pfam" id="PF03601">
    <property type="entry name" value="Cons_hypoth698"/>
    <property type="match status" value="1"/>
</dbReference>
<feature type="transmembrane region" description="Helical" evidence="7">
    <location>
        <begin position="275"/>
        <end position="298"/>
    </location>
</feature>
<keyword evidence="6 7" id="KW-0472">Membrane</keyword>
<name>A0A840DFG4_9MICO</name>
<keyword evidence="9" id="KW-1185">Reference proteome</keyword>
<feature type="transmembrane region" description="Helical" evidence="7">
    <location>
        <begin position="70"/>
        <end position="88"/>
    </location>
</feature>